<dbReference type="OrthoDB" id="10019719at2"/>
<organism evidence="1 2">
    <name type="scientific">Holospora obtusa F1</name>
    <dbReference type="NCBI Taxonomy" id="1399147"/>
    <lineage>
        <taxon>Bacteria</taxon>
        <taxon>Pseudomonadati</taxon>
        <taxon>Pseudomonadota</taxon>
        <taxon>Alphaproteobacteria</taxon>
        <taxon>Holosporales</taxon>
        <taxon>Holosporaceae</taxon>
        <taxon>Holospora</taxon>
    </lineage>
</organism>
<name>W6TF81_HOLOB</name>
<evidence type="ECO:0000313" key="2">
    <source>
        <dbReference type="Proteomes" id="UP000019112"/>
    </source>
</evidence>
<comment type="caution">
    <text evidence="1">The sequence shown here is derived from an EMBL/GenBank/DDBJ whole genome shotgun (WGS) entry which is preliminary data.</text>
</comment>
<reference evidence="1 2" key="1">
    <citation type="journal article" date="2014" name="FEMS Microbiol. Lett.">
        <title>Draft genome sequences of three Holospora species (Holospora obtusa, Holospora undulata, and Holospora elegans), endonuclear symbiotic bacteria of the ciliate Paramecium caudatum.</title>
        <authorList>
            <person name="Dohra H."/>
            <person name="Tanaka K."/>
            <person name="Suzuki T."/>
            <person name="Fujishima M."/>
            <person name="Suzuki H."/>
        </authorList>
    </citation>
    <scope>NUCLEOTIDE SEQUENCE [LARGE SCALE GENOMIC DNA]</scope>
    <source>
        <strain evidence="1 2">F1</strain>
    </source>
</reference>
<sequence>MKLLLFIFLIASQVFSNKEKSEIFFKDFLEQDRRRMPPIKVIKFFPYLNDFFKNEKGEIVSFTSLNQKEKDIIKDVLVILTNFLSDEDVEDLLTFAKKEGSKNLNVCFEAIDSLPYELNSRWIYSFSRNGFIFFEYLKFKGKLKNIEGVDVYIWNAFDNFTSASCQKGFNDVFNGIEKEELRSLMLILDNKEPNQEIWRVSCEHVKDNLLFKIAACIPEIFCFYLDCTNKKIEDFSPLLKNIFKERYGMHLCNFFSFFLEREEKIDEARYKTMQYIFASQLKRVRIEDNKLKLLIDNVSPLQNYEVEVNFPLAYKQIQFLKDVVKLFSQDQSNPFFRNPFFIKENNFNFWKLDSEHIEEEKGFLTFFKTFCPKDRGIYEYLKNLKDSKLKEFAEKIKESQKEKKREIKKHKKNINDFFKNGQTSGKIIEFSKLILKFLDENMDVEFQSNVPLSSQNVINYFLNQESETEKYKELYKVIKQKFKNNKKELFEKLQEFINFYCRLKNSKNRNESILSFVDFSERFFNFIQITEDFESTQCQRNEFLEYFQKLNSTKYLKSKCEEGEAYCFEILKCQKLETIFGYFNQAVKTNKVENNLIFLQNKKFISDEIVRFLSNYIFEKQSKLQISDPEIAEENKLQISDPEIAEGNKLQISDPEIAEGNKLQISDPEIAEGNKLQISDPEIAEGNKLQSTQKEDKYFQKFSFFQMKDILKNFAELYYPSQKEQRKVHLDGLINFCLGLINENVSPKINQQYIHNEKQFPIFLKNLRMSSQANIQDYKESGQYKDDLLVGHPYSRLITFFEGAITEGAHKQRCKAGLLGDMGKTLLELEGYAFDYAQYDPNILSMGTCDEVQGDKGYMFIKKDQN</sequence>
<protein>
    <submittedName>
        <fullName evidence="1">Uncharacterized protein</fullName>
    </submittedName>
</protein>
<accession>W6TF81</accession>
<dbReference type="AlphaFoldDB" id="W6TF81"/>
<dbReference type="EMBL" id="AWTR02000019">
    <property type="protein sequence ID" value="ETZ07644.1"/>
    <property type="molecule type" value="Genomic_DNA"/>
</dbReference>
<gene>
    <name evidence="1" type="ORF">P618_200158</name>
</gene>
<evidence type="ECO:0000313" key="1">
    <source>
        <dbReference type="EMBL" id="ETZ07644.1"/>
    </source>
</evidence>
<dbReference type="Proteomes" id="UP000019112">
    <property type="component" value="Unassembled WGS sequence"/>
</dbReference>
<proteinExistence type="predicted"/>
<keyword evidence="2" id="KW-1185">Reference proteome</keyword>
<dbReference type="RefSeq" id="WP_021826978.1">
    <property type="nucleotide sequence ID" value="NZ_AWTR02000019.1"/>
</dbReference>